<keyword evidence="5" id="KW-1185">Reference proteome</keyword>
<dbReference type="InterPro" id="IPR051450">
    <property type="entry name" value="Gfo/Idh/MocA_Oxidoreductases"/>
</dbReference>
<dbReference type="PANTHER" id="PTHR43377:SF1">
    <property type="entry name" value="BILIVERDIN REDUCTASE A"/>
    <property type="match status" value="1"/>
</dbReference>
<dbReference type="InterPro" id="IPR055170">
    <property type="entry name" value="GFO_IDH_MocA-like_dom"/>
</dbReference>
<evidence type="ECO:0000313" key="4">
    <source>
        <dbReference type="EMBL" id="OZM73041.1"/>
    </source>
</evidence>
<evidence type="ECO:0000259" key="3">
    <source>
        <dbReference type="Pfam" id="PF22725"/>
    </source>
</evidence>
<dbReference type="AlphaFoldDB" id="A0A263D3V3"/>
<dbReference type="Pfam" id="PF22725">
    <property type="entry name" value="GFO_IDH_MocA_C3"/>
    <property type="match status" value="1"/>
</dbReference>
<accession>A0A263D3V3</accession>
<dbReference type="InParanoid" id="A0A263D3V3"/>
<dbReference type="Gene3D" id="3.30.360.10">
    <property type="entry name" value="Dihydrodipicolinate Reductase, domain 2"/>
    <property type="match status" value="1"/>
</dbReference>
<dbReference type="RefSeq" id="WP_094862899.1">
    <property type="nucleotide sequence ID" value="NZ_NKYE01000006.1"/>
</dbReference>
<sequence>MTAALALAGLGDIGLHAHLPALLRNPAVRVAGLVDPDPDRRALAAANGPAYADLAALLDDRTVHGVVLATPPWVTSELIATVTGTGRFVLAEKPVATSTRAASVLRDLPPAHRRRVQVGLTYRHDPALELLREWIADGVLGEPLLVRAHIHDERRDAALPEHTRRIETTLAHGMPVLHEGAHVFDWLAFLLGGPPLSVEDGWSLRTRRDLAAPNQCGARLRYPRGAVALVEFGWLTGALPRCELSFLGDRGHVLLDGRTFAMELHTADGVERVDFEPDRATRCFDRQLTRFVELVTGVREAPEPDLDDGLGALELSERVAGIAEEGARGEGTVSPARKYTGAGRPGARGRTP</sequence>
<organism evidence="4 5">
    <name type="scientific">Amycolatopsis antarctica</name>
    <dbReference type="NCBI Taxonomy" id="1854586"/>
    <lineage>
        <taxon>Bacteria</taxon>
        <taxon>Bacillati</taxon>
        <taxon>Actinomycetota</taxon>
        <taxon>Actinomycetes</taxon>
        <taxon>Pseudonocardiales</taxon>
        <taxon>Pseudonocardiaceae</taxon>
        <taxon>Amycolatopsis</taxon>
    </lineage>
</organism>
<dbReference type="InterPro" id="IPR000683">
    <property type="entry name" value="Gfo/Idh/MocA-like_OxRdtase_N"/>
</dbReference>
<evidence type="ECO:0008006" key="6">
    <source>
        <dbReference type="Google" id="ProtNLM"/>
    </source>
</evidence>
<dbReference type="Gene3D" id="3.40.50.720">
    <property type="entry name" value="NAD(P)-binding Rossmann-like Domain"/>
    <property type="match status" value="1"/>
</dbReference>
<gene>
    <name evidence="4" type="ORF">CFN78_12510</name>
</gene>
<dbReference type="SUPFAM" id="SSF55347">
    <property type="entry name" value="Glyceraldehyde-3-phosphate dehydrogenase-like, C-terminal domain"/>
    <property type="match status" value="1"/>
</dbReference>
<comment type="caution">
    <text evidence="4">The sequence shown here is derived from an EMBL/GenBank/DDBJ whole genome shotgun (WGS) entry which is preliminary data.</text>
</comment>
<dbReference type="PANTHER" id="PTHR43377">
    <property type="entry name" value="BILIVERDIN REDUCTASE A"/>
    <property type="match status" value="1"/>
</dbReference>
<reference evidence="4 5" key="1">
    <citation type="submission" date="2017-07" db="EMBL/GenBank/DDBJ databases">
        <title>Amycolatopsis antarcticus sp. nov., isolated from the surface of an Antarcticus brown macroalga.</title>
        <authorList>
            <person name="Wang J."/>
            <person name="Leiva S."/>
            <person name="Huang J."/>
            <person name="Huang Y."/>
        </authorList>
    </citation>
    <scope>NUCLEOTIDE SEQUENCE [LARGE SCALE GENOMIC DNA]</scope>
    <source>
        <strain evidence="4 5">AU-G6</strain>
    </source>
</reference>
<feature type="domain" description="Gfo/Idh/MocA-like oxidoreductase N-terminal" evidence="2">
    <location>
        <begin position="6"/>
        <end position="119"/>
    </location>
</feature>
<evidence type="ECO:0000313" key="5">
    <source>
        <dbReference type="Proteomes" id="UP000242444"/>
    </source>
</evidence>
<dbReference type="OrthoDB" id="9815825at2"/>
<evidence type="ECO:0000256" key="1">
    <source>
        <dbReference type="SAM" id="MobiDB-lite"/>
    </source>
</evidence>
<dbReference type="Proteomes" id="UP000242444">
    <property type="component" value="Unassembled WGS sequence"/>
</dbReference>
<feature type="region of interest" description="Disordered" evidence="1">
    <location>
        <begin position="323"/>
        <end position="352"/>
    </location>
</feature>
<proteinExistence type="predicted"/>
<dbReference type="GO" id="GO:0000166">
    <property type="term" value="F:nucleotide binding"/>
    <property type="evidence" value="ECO:0007669"/>
    <property type="project" value="InterPro"/>
</dbReference>
<dbReference type="EMBL" id="NKYE01000006">
    <property type="protein sequence ID" value="OZM73041.1"/>
    <property type="molecule type" value="Genomic_DNA"/>
</dbReference>
<dbReference type="InterPro" id="IPR036291">
    <property type="entry name" value="NAD(P)-bd_dom_sf"/>
</dbReference>
<protein>
    <recommendedName>
        <fullName evidence="6">Dehydrogenase</fullName>
    </recommendedName>
</protein>
<name>A0A263D3V3_9PSEU</name>
<dbReference type="Pfam" id="PF01408">
    <property type="entry name" value="GFO_IDH_MocA"/>
    <property type="match status" value="1"/>
</dbReference>
<evidence type="ECO:0000259" key="2">
    <source>
        <dbReference type="Pfam" id="PF01408"/>
    </source>
</evidence>
<dbReference type="SUPFAM" id="SSF51735">
    <property type="entry name" value="NAD(P)-binding Rossmann-fold domains"/>
    <property type="match status" value="1"/>
</dbReference>
<feature type="domain" description="GFO/IDH/MocA-like oxidoreductase" evidence="3">
    <location>
        <begin position="131"/>
        <end position="252"/>
    </location>
</feature>